<dbReference type="Proteomes" id="UP000019364">
    <property type="component" value="Unassembled WGS sequence"/>
</dbReference>
<accession>W7YL17</accession>
<proteinExistence type="inferred from homology"/>
<dbReference type="GO" id="GO:0005829">
    <property type="term" value="C:cytosol"/>
    <property type="evidence" value="ECO:0007669"/>
    <property type="project" value="TreeGrafter"/>
</dbReference>
<organism evidence="10 11">
    <name type="scientific">Paenibacillus pini JCM 16418</name>
    <dbReference type="NCBI Taxonomy" id="1236976"/>
    <lineage>
        <taxon>Bacteria</taxon>
        <taxon>Bacillati</taxon>
        <taxon>Bacillota</taxon>
        <taxon>Bacilli</taxon>
        <taxon>Bacillales</taxon>
        <taxon>Paenibacillaceae</taxon>
        <taxon>Paenibacillus</taxon>
    </lineage>
</organism>
<dbReference type="PANTHER" id="PTHR23117:SF13">
    <property type="entry name" value="GUANYLATE KINASE"/>
    <property type="match status" value="1"/>
</dbReference>
<dbReference type="SUPFAM" id="SSF52540">
    <property type="entry name" value="P-loop containing nucleoside triphosphate hydrolases"/>
    <property type="match status" value="1"/>
</dbReference>
<reference evidence="10 11" key="1">
    <citation type="journal article" date="2014" name="Genome Announc.">
        <title>Draft Genome Sequence of Paenibacillus pini JCM 16418T, Isolated from the Rhizosphere of Pine Tree.</title>
        <authorList>
            <person name="Yuki M."/>
            <person name="Oshima K."/>
            <person name="Suda W."/>
            <person name="Oshida Y."/>
            <person name="Kitamura K."/>
            <person name="Iida Y."/>
            <person name="Hattori M."/>
            <person name="Ohkuma M."/>
        </authorList>
    </citation>
    <scope>NUCLEOTIDE SEQUENCE [LARGE SCALE GENOMIC DNA]</scope>
    <source>
        <strain evidence="10 11">JCM 16418</strain>
    </source>
</reference>
<comment type="catalytic activity">
    <reaction evidence="8">
        <text>GMP + ATP = GDP + ADP</text>
        <dbReference type="Rhea" id="RHEA:20780"/>
        <dbReference type="ChEBI" id="CHEBI:30616"/>
        <dbReference type="ChEBI" id="CHEBI:58115"/>
        <dbReference type="ChEBI" id="CHEBI:58189"/>
        <dbReference type="ChEBI" id="CHEBI:456216"/>
        <dbReference type="EC" id="2.7.4.8"/>
    </reaction>
</comment>
<evidence type="ECO:0000313" key="10">
    <source>
        <dbReference type="EMBL" id="GAF08418.1"/>
    </source>
</evidence>
<evidence type="ECO:0000256" key="2">
    <source>
        <dbReference type="ARBA" id="ARBA00005790"/>
    </source>
</evidence>
<dbReference type="Gene3D" id="3.40.50.300">
    <property type="entry name" value="P-loop containing nucleotide triphosphate hydrolases"/>
    <property type="match status" value="1"/>
</dbReference>
<dbReference type="PROSITE" id="PS50052">
    <property type="entry name" value="GUANYLATE_KINASE_2"/>
    <property type="match status" value="1"/>
</dbReference>
<dbReference type="GO" id="GO:0004385">
    <property type="term" value="F:GMP kinase activity"/>
    <property type="evidence" value="ECO:0007669"/>
    <property type="project" value="UniProtKB-EC"/>
</dbReference>
<dbReference type="eggNOG" id="COG0194">
    <property type="taxonomic scope" value="Bacteria"/>
</dbReference>
<evidence type="ECO:0000256" key="3">
    <source>
        <dbReference type="ARBA" id="ARBA00012961"/>
    </source>
</evidence>
<dbReference type="InterPro" id="IPR008144">
    <property type="entry name" value="Guanylate_kin-like_dom"/>
</dbReference>
<dbReference type="PROSITE" id="PS00856">
    <property type="entry name" value="GUANYLATE_KINASE_1"/>
    <property type="match status" value="1"/>
</dbReference>
<dbReference type="OrthoDB" id="1033810at2"/>
<evidence type="ECO:0000256" key="7">
    <source>
        <dbReference type="ARBA" id="ARBA00030128"/>
    </source>
</evidence>
<evidence type="ECO:0000256" key="6">
    <source>
        <dbReference type="ARBA" id="ARBA00022777"/>
    </source>
</evidence>
<keyword evidence="6 10" id="KW-0418">Kinase</keyword>
<dbReference type="Gene3D" id="3.30.63.10">
    <property type="entry name" value="Guanylate Kinase phosphate binding domain"/>
    <property type="match status" value="1"/>
</dbReference>
<evidence type="ECO:0000313" key="11">
    <source>
        <dbReference type="Proteomes" id="UP000019364"/>
    </source>
</evidence>
<dbReference type="InterPro" id="IPR008145">
    <property type="entry name" value="GK/Ca_channel_bsu"/>
</dbReference>
<dbReference type="CDD" id="cd00071">
    <property type="entry name" value="GMPK"/>
    <property type="match status" value="1"/>
</dbReference>
<dbReference type="EMBL" id="BAVZ01000006">
    <property type="protein sequence ID" value="GAF08418.1"/>
    <property type="molecule type" value="Genomic_DNA"/>
</dbReference>
<evidence type="ECO:0000256" key="1">
    <source>
        <dbReference type="ARBA" id="ARBA00003531"/>
    </source>
</evidence>
<dbReference type="InterPro" id="IPR027417">
    <property type="entry name" value="P-loop_NTPase"/>
</dbReference>
<keyword evidence="5" id="KW-0808">Transferase</keyword>
<comment type="caution">
    <text evidence="10">The sequence shown here is derived from an EMBL/GenBank/DDBJ whole genome shotgun (WGS) entry which is preliminary data.</text>
</comment>
<dbReference type="InterPro" id="IPR020590">
    <property type="entry name" value="Guanylate_kinase_CS"/>
</dbReference>
<dbReference type="SMART" id="SM00072">
    <property type="entry name" value="GuKc"/>
    <property type="match status" value="1"/>
</dbReference>
<evidence type="ECO:0000256" key="5">
    <source>
        <dbReference type="ARBA" id="ARBA00022679"/>
    </source>
</evidence>
<comment type="function">
    <text evidence="1">Essential for recycling GMP and indirectly, cGMP.</text>
</comment>
<name>W7YL17_9BACL</name>
<keyword evidence="11" id="KW-1185">Reference proteome</keyword>
<comment type="similarity">
    <text evidence="2">Belongs to the guanylate kinase family.</text>
</comment>
<dbReference type="STRING" id="1236976.JCM16418_2492"/>
<gene>
    <name evidence="10" type="ORF">JCM16418_2492</name>
</gene>
<evidence type="ECO:0000259" key="9">
    <source>
        <dbReference type="PROSITE" id="PS50052"/>
    </source>
</evidence>
<evidence type="ECO:0000256" key="4">
    <source>
        <dbReference type="ARBA" id="ARBA00016296"/>
    </source>
</evidence>
<dbReference type="Pfam" id="PF00625">
    <property type="entry name" value="Guanylate_kin"/>
    <property type="match status" value="1"/>
</dbReference>
<dbReference type="PANTHER" id="PTHR23117">
    <property type="entry name" value="GUANYLATE KINASE-RELATED"/>
    <property type="match status" value="1"/>
</dbReference>
<dbReference type="RefSeq" id="WP_036648786.1">
    <property type="nucleotide sequence ID" value="NZ_BAVZ01000006.1"/>
</dbReference>
<sequence length="184" mass="20988">MSLSLVVLQGPSASGKSWVQSELGIPRIITCTSRTPRTGEMDGVDYYFKTRAELQQMYEQGDMIEMTEYHGNLYGTSTQIIQDVIDKSEIRSIIMDDAGARKIKHLFRDRVLWIGVKASRKDCEDRLLARAQRAEEVEERLSSFEVEIEALSDCDIIMNNTDENRGNMDTIVEFLREGLTNRKG</sequence>
<dbReference type="AlphaFoldDB" id="W7YL17"/>
<dbReference type="FunFam" id="3.30.63.10:FF:000002">
    <property type="entry name" value="Guanylate kinase 1"/>
    <property type="match status" value="1"/>
</dbReference>
<feature type="domain" description="Guanylate kinase-like" evidence="9">
    <location>
        <begin position="3"/>
        <end position="173"/>
    </location>
</feature>
<dbReference type="EC" id="2.7.4.8" evidence="3"/>
<protein>
    <recommendedName>
        <fullName evidence="4">Guanylate kinase</fullName>
        <ecNumber evidence="3">2.7.4.8</ecNumber>
    </recommendedName>
    <alternativeName>
        <fullName evidence="7">GMP kinase</fullName>
    </alternativeName>
</protein>
<evidence type="ECO:0000256" key="8">
    <source>
        <dbReference type="ARBA" id="ARBA00048594"/>
    </source>
</evidence>